<dbReference type="Proteomes" id="UP000276215">
    <property type="component" value="Unassembled WGS sequence"/>
</dbReference>
<gene>
    <name evidence="1" type="ORF">L873DRAFT_1809361</name>
</gene>
<protein>
    <submittedName>
        <fullName evidence="1">Uncharacterized protein</fullName>
    </submittedName>
</protein>
<sequence>MQSLQRSGAIPYSWRDMCLTFHYFIDFPHVTCTSTGIPLQVSALRNLWGKGSGSNKNRYGKARYSPPGLGDICCLNNNEDQFLLHPFFYRGQIFGEAQNNFQTAVDRHSASVSCLGAPSYNKLRNRLASPDLPHTTNILDQFEWRKAILS</sequence>
<proteinExistence type="predicted"/>
<evidence type="ECO:0000313" key="2">
    <source>
        <dbReference type="Proteomes" id="UP000276215"/>
    </source>
</evidence>
<accession>A0A3N4JHY3</accession>
<dbReference type="EMBL" id="ML120401">
    <property type="protein sequence ID" value="RPA97876.1"/>
    <property type="molecule type" value="Genomic_DNA"/>
</dbReference>
<evidence type="ECO:0000313" key="1">
    <source>
        <dbReference type="EMBL" id="RPA97876.1"/>
    </source>
</evidence>
<name>A0A3N4JHY3_9PEZI</name>
<keyword evidence="2" id="KW-1185">Reference proteome</keyword>
<organism evidence="1 2">
    <name type="scientific">Choiromyces venosus 120613-1</name>
    <dbReference type="NCBI Taxonomy" id="1336337"/>
    <lineage>
        <taxon>Eukaryota</taxon>
        <taxon>Fungi</taxon>
        <taxon>Dikarya</taxon>
        <taxon>Ascomycota</taxon>
        <taxon>Pezizomycotina</taxon>
        <taxon>Pezizomycetes</taxon>
        <taxon>Pezizales</taxon>
        <taxon>Tuberaceae</taxon>
        <taxon>Choiromyces</taxon>
    </lineage>
</organism>
<dbReference type="AlphaFoldDB" id="A0A3N4JHY3"/>
<reference evidence="1 2" key="1">
    <citation type="journal article" date="2018" name="Nat. Ecol. Evol.">
        <title>Pezizomycetes genomes reveal the molecular basis of ectomycorrhizal truffle lifestyle.</title>
        <authorList>
            <person name="Murat C."/>
            <person name="Payen T."/>
            <person name="Noel B."/>
            <person name="Kuo A."/>
            <person name="Morin E."/>
            <person name="Chen J."/>
            <person name="Kohler A."/>
            <person name="Krizsan K."/>
            <person name="Balestrini R."/>
            <person name="Da Silva C."/>
            <person name="Montanini B."/>
            <person name="Hainaut M."/>
            <person name="Levati E."/>
            <person name="Barry K.W."/>
            <person name="Belfiori B."/>
            <person name="Cichocki N."/>
            <person name="Clum A."/>
            <person name="Dockter R.B."/>
            <person name="Fauchery L."/>
            <person name="Guy J."/>
            <person name="Iotti M."/>
            <person name="Le Tacon F."/>
            <person name="Lindquist E.A."/>
            <person name="Lipzen A."/>
            <person name="Malagnac F."/>
            <person name="Mello A."/>
            <person name="Molinier V."/>
            <person name="Miyauchi S."/>
            <person name="Poulain J."/>
            <person name="Riccioni C."/>
            <person name="Rubini A."/>
            <person name="Sitrit Y."/>
            <person name="Splivallo R."/>
            <person name="Traeger S."/>
            <person name="Wang M."/>
            <person name="Zifcakova L."/>
            <person name="Wipf D."/>
            <person name="Zambonelli A."/>
            <person name="Paolocci F."/>
            <person name="Nowrousian M."/>
            <person name="Ottonello S."/>
            <person name="Baldrian P."/>
            <person name="Spatafora J.W."/>
            <person name="Henrissat B."/>
            <person name="Nagy L.G."/>
            <person name="Aury J.M."/>
            <person name="Wincker P."/>
            <person name="Grigoriev I.V."/>
            <person name="Bonfante P."/>
            <person name="Martin F.M."/>
        </authorList>
    </citation>
    <scope>NUCLEOTIDE SEQUENCE [LARGE SCALE GENOMIC DNA]</scope>
    <source>
        <strain evidence="1 2">120613-1</strain>
    </source>
</reference>